<accession>Z9JWR4</accession>
<keyword evidence="3" id="KW-1185">Reference proteome</keyword>
<comment type="caution">
    <text evidence="2">The sequence shown here is derived from an EMBL/GenBank/DDBJ whole genome shotgun (WGS) entry which is preliminary data.</text>
</comment>
<dbReference type="HOGENOM" id="CLU_948891_0_0_11"/>
<feature type="transmembrane region" description="Helical" evidence="1">
    <location>
        <begin position="151"/>
        <end position="172"/>
    </location>
</feature>
<keyword evidence="1" id="KW-0472">Membrane</keyword>
<protein>
    <submittedName>
        <fullName evidence="2">Uncharacterized protein</fullName>
    </submittedName>
</protein>
<dbReference type="STRING" id="396014.BF93_10825"/>
<dbReference type="Proteomes" id="UP000023067">
    <property type="component" value="Unassembled WGS sequence"/>
</dbReference>
<feature type="transmembrane region" description="Helical" evidence="1">
    <location>
        <begin position="118"/>
        <end position="139"/>
    </location>
</feature>
<evidence type="ECO:0000256" key="1">
    <source>
        <dbReference type="SAM" id="Phobius"/>
    </source>
</evidence>
<proteinExistence type="predicted"/>
<gene>
    <name evidence="2" type="ORF">BF93_10825</name>
</gene>
<dbReference type="EMBL" id="JDYK01000003">
    <property type="protein sequence ID" value="EWS82443.1"/>
    <property type="molecule type" value="Genomic_DNA"/>
</dbReference>
<feature type="transmembrane region" description="Helical" evidence="1">
    <location>
        <begin position="178"/>
        <end position="200"/>
    </location>
</feature>
<evidence type="ECO:0000313" key="3">
    <source>
        <dbReference type="Proteomes" id="UP000023067"/>
    </source>
</evidence>
<reference evidence="2 3" key="1">
    <citation type="submission" date="2014-02" db="EMBL/GenBank/DDBJ databases">
        <title>Genome sequence of Brachybacterium phenoliresistens strain W13A50.</title>
        <authorList>
            <person name="Wang X."/>
        </authorList>
    </citation>
    <scope>NUCLEOTIDE SEQUENCE [LARGE SCALE GENOMIC DNA]</scope>
    <source>
        <strain evidence="2 3">W13A50</strain>
    </source>
</reference>
<evidence type="ECO:0000313" key="2">
    <source>
        <dbReference type="EMBL" id="EWS82443.1"/>
    </source>
</evidence>
<dbReference type="OrthoDB" id="5118666at2"/>
<name>Z9JWR4_9MICO</name>
<dbReference type="PATRIC" id="fig|396014.3.peg.676"/>
<dbReference type="AlphaFoldDB" id="Z9JWR4"/>
<keyword evidence="1" id="KW-1133">Transmembrane helix</keyword>
<dbReference type="RefSeq" id="WP_038370676.1">
    <property type="nucleotide sequence ID" value="NZ_KK069989.1"/>
</dbReference>
<keyword evidence="1" id="KW-0812">Transmembrane</keyword>
<feature type="transmembrane region" description="Helical" evidence="1">
    <location>
        <begin position="78"/>
        <end position="98"/>
    </location>
</feature>
<sequence length="293" mass="32651">MTTDGLESRRRPIRAELEDADVVEWARQVPGPVDLGEAEARLILRDERLVGAVRGTSARRRDAAARAERAAGPAHRRIAGWVLCAVLVLLPALPLLLAPGRRFGRWFTREQAALFFDVTAVCSTLMCLVLAALLIAGIVRPGRLIGPRLAAAGATAAMGVILPLFLLVVGVFETPDGWQLRLIPYLLALALALATLKTLISRRHRRHHLQQDLEDVRQRLRADADAAEQQEGARGPVRELRRVIRRLPRLEQEGLDRDRQRVLEALRRRGAISEETAVMATELPLGRWHELDR</sequence>
<organism evidence="2 3">
    <name type="scientific">Brachybacterium phenoliresistens</name>
    <dbReference type="NCBI Taxonomy" id="396014"/>
    <lineage>
        <taxon>Bacteria</taxon>
        <taxon>Bacillati</taxon>
        <taxon>Actinomycetota</taxon>
        <taxon>Actinomycetes</taxon>
        <taxon>Micrococcales</taxon>
        <taxon>Dermabacteraceae</taxon>
        <taxon>Brachybacterium</taxon>
    </lineage>
</organism>